<dbReference type="Proteomes" id="UP000325780">
    <property type="component" value="Unassembled WGS sequence"/>
</dbReference>
<feature type="region of interest" description="Disordered" evidence="2">
    <location>
        <begin position="47"/>
        <end position="97"/>
    </location>
</feature>
<feature type="region of interest" description="Disordered" evidence="2">
    <location>
        <begin position="452"/>
        <end position="546"/>
    </location>
</feature>
<keyword evidence="4" id="KW-1185">Reference proteome</keyword>
<organism evidence="3 4">
    <name type="scientific">Aspergillus avenaceus</name>
    <dbReference type="NCBI Taxonomy" id="36643"/>
    <lineage>
        <taxon>Eukaryota</taxon>
        <taxon>Fungi</taxon>
        <taxon>Dikarya</taxon>
        <taxon>Ascomycota</taxon>
        <taxon>Pezizomycotina</taxon>
        <taxon>Eurotiomycetes</taxon>
        <taxon>Eurotiomycetidae</taxon>
        <taxon>Eurotiales</taxon>
        <taxon>Aspergillaceae</taxon>
        <taxon>Aspergillus</taxon>
        <taxon>Aspergillus subgen. Circumdati</taxon>
    </lineage>
</organism>
<feature type="compositionally biased region" description="Polar residues" evidence="2">
    <location>
        <begin position="464"/>
        <end position="476"/>
    </location>
</feature>
<feature type="compositionally biased region" description="Low complexity" evidence="2">
    <location>
        <begin position="173"/>
        <end position="194"/>
    </location>
</feature>
<dbReference type="EMBL" id="ML742185">
    <property type="protein sequence ID" value="KAE8147917.1"/>
    <property type="molecule type" value="Genomic_DNA"/>
</dbReference>
<evidence type="ECO:0000256" key="2">
    <source>
        <dbReference type="SAM" id="MobiDB-lite"/>
    </source>
</evidence>
<feature type="region of interest" description="Disordered" evidence="2">
    <location>
        <begin position="170"/>
        <end position="195"/>
    </location>
</feature>
<sequence>MDQTVVEGISTSLQTCPPDLEGLFALEDLPSPPYFHDLHLQFPAETQVSLQDEDTSPTGGEENASTSPNFESQRDTNDTSNPMNQETGDIQTNEATFNLPERTVDSVGPNHMTDSVEGLFNNPMLDSEAVLRELDAAFASRKRVGDEAFPEFNLWAPYEKKRMLDRQQDQCIPTPGETPSLSSPESSLQPEQGELAPNTPAIEQLQSPNLFFDPLDALFEDADFDLPLVPTNELPGPNPMLSIAQEESPDDESFTENPTIGADSMKHALEFPECAQNISPTEPSISETTKERFHLGTQDLISNSCRETLQRVQQQPDYTSPYPAYGGPLGYLPSAPGLHIRCIEVADERLSYRLSGLKEKVNHLSNERNKYKNAWFQWTTIDPATGKTKEQLLREENAMLRRVSTQHQNRVEQYKREAIEWKNKLHDLGTIYNNLLYEIHVQRQLPAVAPVPSSYKPPRLPQVSRGQSVTPAQQVVGTEPAHGPQPPNPQQYSSTPSDSQGVQSSSTQSAICQGPTKTRPSPVTIDLTDEMDNASSAGPSAAGTQHRMEMLRSLRNKKYDWLETEPTRYHSHRQGSASQSPLPLDKTAPITERSCSTLSTSAGTRNGSTDDGDDDDELARMMEAELADS</sequence>
<reference evidence="3 4" key="1">
    <citation type="submission" date="2019-04" db="EMBL/GenBank/DDBJ databases">
        <title>Friends and foes A comparative genomics study of 23 Aspergillus species from section Flavi.</title>
        <authorList>
            <consortium name="DOE Joint Genome Institute"/>
            <person name="Kjaerbolling I."/>
            <person name="Vesth T."/>
            <person name="Frisvad J.C."/>
            <person name="Nybo J.L."/>
            <person name="Theobald S."/>
            <person name="Kildgaard S."/>
            <person name="Isbrandt T."/>
            <person name="Kuo A."/>
            <person name="Sato A."/>
            <person name="Lyhne E.K."/>
            <person name="Kogle M.E."/>
            <person name="Wiebenga A."/>
            <person name="Kun R.S."/>
            <person name="Lubbers R.J."/>
            <person name="Makela M.R."/>
            <person name="Barry K."/>
            <person name="Chovatia M."/>
            <person name="Clum A."/>
            <person name="Daum C."/>
            <person name="Haridas S."/>
            <person name="He G."/>
            <person name="LaButti K."/>
            <person name="Lipzen A."/>
            <person name="Mondo S."/>
            <person name="Riley R."/>
            <person name="Salamov A."/>
            <person name="Simmons B.A."/>
            <person name="Magnuson J.K."/>
            <person name="Henrissat B."/>
            <person name="Mortensen U.H."/>
            <person name="Larsen T.O."/>
            <person name="Devries R.P."/>
            <person name="Grigoriev I.V."/>
            <person name="Machida M."/>
            <person name="Baker S.E."/>
            <person name="Andersen M.R."/>
        </authorList>
    </citation>
    <scope>NUCLEOTIDE SEQUENCE [LARGE SCALE GENOMIC DNA]</scope>
    <source>
        <strain evidence="3 4">IBT 18842</strain>
    </source>
</reference>
<protein>
    <submittedName>
        <fullName evidence="3">Uncharacterized protein</fullName>
    </submittedName>
</protein>
<name>A0A5N6TNQ3_ASPAV</name>
<evidence type="ECO:0000313" key="3">
    <source>
        <dbReference type="EMBL" id="KAE8147917.1"/>
    </source>
</evidence>
<feature type="compositionally biased region" description="Polar residues" evidence="2">
    <location>
        <begin position="593"/>
        <end position="609"/>
    </location>
</feature>
<proteinExistence type="predicted"/>
<dbReference type="AlphaFoldDB" id="A0A5N6TNQ3"/>
<feature type="compositionally biased region" description="Polar residues" evidence="2">
    <location>
        <begin position="490"/>
        <end position="521"/>
    </location>
</feature>
<dbReference type="OrthoDB" id="4366200at2759"/>
<keyword evidence="1" id="KW-0175">Coiled coil</keyword>
<feature type="region of interest" description="Disordered" evidence="2">
    <location>
        <begin position="567"/>
        <end position="618"/>
    </location>
</feature>
<evidence type="ECO:0000313" key="4">
    <source>
        <dbReference type="Proteomes" id="UP000325780"/>
    </source>
</evidence>
<evidence type="ECO:0000256" key="1">
    <source>
        <dbReference type="SAM" id="Coils"/>
    </source>
</evidence>
<feature type="compositionally biased region" description="Polar residues" evidence="2">
    <location>
        <begin position="78"/>
        <end position="96"/>
    </location>
</feature>
<gene>
    <name evidence="3" type="ORF">BDV25DRAFT_131699</name>
</gene>
<feature type="coiled-coil region" evidence="1">
    <location>
        <begin position="354"/>
        <end position="424"/>
    </location>
</feature>
<accession>A0A5N6TNQ3</accession>